<dbReference type="AlphaFoldDB" id="A0A5E4YN37"/>
<feature type="compositionally biased region" description="Low complexity" evidence="1">
    <location>
        <begin position="53"/>
        <end position="69"/>
    </location>
</feature>
<organism evidence="4 5">
    <name type="scientific">Pandoraea eparura</name>
    <dbReference type="NCBI Taxonomy" id="2508291"/>
    <lineage>
        <taxon>Bacteria</taxon>
        <taxon>Pseudomonadati</taxon>
        <taxon>Pseudomonadota</taxon>
        <taxon>Betaproteobacteria</taxon>
        <taxon>Burkholderiales</taxon>
        <taxon>Burkholderiaceae</taxon>
        <taxon>Pandoraea</taxon>
    </lineage>
</organism>
<keyword evidence="2" id="KW-0472">Membrane</keyword>
<name>A0A5E4YN37_9BURK</name>
<evidence type="ECO:0000313" key="4">
    <source>
        <dbReference type="EMBL" id="VVE49805.1"/>
    </source>
</evidence>
<dbReference type="RefSeq" id="WP_150591578.1">
    <property type="nucleotide sequence ID" value="NZ_CABPSH010000023.1"/>
</dbReference>
<dbReference type="EMBL" id="CABPSH010000023">
    <property type="protein sequence ID" value="VVE49805.1"/>
    <property type="molecule type" value="Genomic_DNA"/>
</dbReference>
<gene>
    <name evidence="4" type="ORF">PEP31012_04641</name>
</gene>
<evidence type="ECO:0000256" key="2">
    <source>
        <dbReference type="SAM" id="Phobius"/>
    </source>
</evidence>
<evidence type="ECO:0000313" key="5">
    <source>
        <dbReference type="Proteomes" id="UP000400981"/>
    </source>
</evidence>
<evidence type="ECO:0000256" key="1">
    <source>
        <dbReference type="SAM" id="MobiDB-lite"/>
    </source>
</evidence>
<keyword evidence="2" id="KW-1133">Transmembrane helix</keyword>
<feature type="region of interest" description="Disordered" evidence="1">
    <location>
        <begin position="53"/>
        <end position="75"/>
    </location>
</feature>
<keyword evidence="2" id="KW-0812">Transmembrane</keyword>
<dbReference type="InterPro" id="IPR025330">
    <property type="entry name" value="DUF4236"/>
</dbReference>
<accession>A0A5E4YN37</accession>
<feature type="domain" description="DUF4236" evidence="3">
    <location>
        <begin position="3"/>
        <end position="51"/>
    </location>
</feature>
<proteinExistence type="predicted"/>
<feature type="transmembrane region" description="Helical" evidence="2">
    <location>
        <begin position="200"/>
        <end position="233"/>
    </location>
</feature>
<dbReference type="OrthoDB" id="5450120at2"/>
<dbReference type="Pfam" id="PF14020">
    <property type="entry name" value="DUF4236"/>
    <property type="match status" value="1"/>
</dbReference>
<keyword evidence="5" id="KW-1185">Reference proteome</keyword>
<dbReference type="Proteomes" id="UP000400981">
    <property type="component" value="Unassembled WGS sequence"/>
</dbReference>
<protein>
    <recommendedName>
        <fullName evidence="3">DUF4236 domain-containing protein</fullName>
    </recommendedName>
</protein>
<evidence type="ECO:0000259" key="3">
    <source>
        <dbReference type="Pfam" id="PF14020"/>
    </source>
</evidence>
<reference evidence="4 5" key="1">
    <citation type="submission" date="2019-08" db="EMBL/GenBank/DDBJ databases">
        <authorList>
            <person name="Peeters C."/>
        </authorList>
    </citation>
    <scope>NUCLEOTIDE SEQUENCE [LARGE SCALE GENOMIC DNA]</scope>
    <source>
        <strain evidence="4 5">LMG 31012</strain>
    </source>
</reference>
<sequence>MGWGFRKSFKIAPGVRINVSKKGVSTSVGVKGFTVNSRGRITTSIPGTGIRHTTTLGSSRKSTTRTTQSIGGAEMAQTKREVENEVFATNLWQRRRAAVSSYFLSHGILVGMDDVERALEMAPHDAVFAGLTPHFSETTEAVQLLQDIGSLSLAAKEKAMKALYVIENTLAGARGTATGISEGLQDLNVATQSAPQAPKFWAYIFWVIVLGFFSLGAPQFAVVPIIVLCVGLYKKSQYKKKLVLSNEAVDKANSNLDQLIEHELTPRAYFLSNS</sequence>